<feature type="domain" description="RRN6 K-rich C-terminal" evidence="3">
    <location>
        <begin position="838"/>
        <end position="962"/>
    </location>
</feature>
<gene>
    <name evidence="4" type="ORF">AAL_04075</name>
</gene>
<dbReference type="AlphaFoldDB" id="A0A168CP55"/>
<feature type="region of interest" description="Disordered" evidence="1">
    <location>
        <begin position="885"/>
        <end position="963"/>
    </location>
</feature>
<dbReference type="STRING" id="1081109.A0A168CP55"/>
<proteinExistence type="predicted"/>
<feature type="compositionally biased region" description="Low complexity" evidence="1">
    <location>
        <begin position="782"/>
        <end position="797"/>
    </location>
</feature>
<feature type="domain" description="RRN6 beta-propeller" evidence="2">
    <location>
        <begin position="67"/>
        <end position="448"/>
    </location>
</feature>
<feature type="compositionally biased region" description="Basic residues" evidence="1">
    <location>
        <begin position="951"/>
        <end position="963"/>
    </location>
</feature>
<dbReference type="OrthoDB" id="4090074at2759"/>
<dbReference type="GO" id="GO:0003743">
    <property type="term" value="F:translation initiation factor activity"/>
    <property type="evidence" value="ECO:0007669"/>
    <property type="project" value="UniProtKB-KW"/>
</dbReference>
<evidence type="ECO:0000313" key="4">
    <source>
        <dbReference type="EMBL" id="KZZ96846.1"/>
    </source>
</evidence>
<dbReference type="EMBL" id="AZGY01000007">
    <property type="protein sequence ID" value="KZZ96846.1"/>
    <property type="molecule type" value="Genomic_DNA"/>
</dbReference>
<dbReference type="InterPro" id="IPR048535">
    <property type="entry name" value="RRN6_beta-prop"/>
</dbReference>
<dbReference type="Proteomes" id="UP000078544">
    <property type="component" value="Unassembled WGS sequence"/>
</dbReference>
<evidence type="ECO:0000256" key="1">
    <source>
        <dbReference type="SAM" id="MobiDB-lite"/>
    </source>
</evidence>
<accession>A0A168CP55</accession>
<sequence length="963" mass="105511">MSQVSCTRPGSRPKIRDHSWEARRTQERWLANSHPLALIGGADTVSELLGENADEASTSQNSGAERPLLAVGEMADLRNPSRVTGMPLLAAATGESGEKLRLTRMDDSVWQWDEHEDVFLHRLAIDTVYQETENIWEGDGLPIIQIKFATSRRAYGTLRWLMVQTQASITILQPQFHQIPLPGAVQPESYQPPSCLEPNPRAKLQRHEAGGNEWSDFCFCPPSSDSPPRIAVIDVHGFWSIWNASDVLRKGKDSLQLTLHRRGHIAGGILRSVPRNSSYPAQRHGILPAGRSQNDGNRRAASMKHEGKTNSGPSAPIFLWNAQGMALLDLETDSILALRSDILARARGHPDRVLDVQTSQTYDHHVYVLTAKQVIWIDLSPSSADPDVARGPSILLTCSHVGVRNEDALMSLCTKSADRAGGDMVFVYSPHRDQTIAHWFSLAQHSQLPQRHRYITTLTNADHKLRGATQLLRVLPVELEVPSAPGKVSSSSPSPGSEYARDKVKFYQVISLAEDLSVHSQLCASWKDPALEVTPPSCVVSWQQAKQASSHQRRRRLFLRHLGDTFVVPDALDDDMMGAVMEGRRVEPTSGTIADDTPAAEPRTITLRLGRLCELIASSLQDAISRGPIGLPSDLSTVVQRTLDGGLSEGSLPLASWMQLFPDTQQRMRCNGPEDGMETDLEALLDRTDDGAVITQLRRRGADEPPDSFLGYPFLARQFSELWLDTAAAGSSLPEDLQRIREIWVHEIARDVFLASYGVMVQDVPLLGGSSADVAGDSQTEPSQDPSSSRPSQQSPRIAALSPASSASGREVPDAAFRRLRLLAPTIEPGALGLLEQAPVLSYWPAEGGVDTDDYVSSIAVATEEKFSHARRRLQRIEAKRKAQAERYRLPSAAGEHGADEGAGSSSRRRPAPVQIMSSQQAFPNSSQSQGVFGPTVTMSQPVAGAFGDRKKVKKGKRKSGFR</sequence>
<dbReference type="Pfam" id="PF10214">
    <property type="entry name" value="Rrn6_beta-prop"/>
    <property type="match status" value="1"/>
</dbReference>
<evidence type="ECO:0000313" key="5">
    <source>
        <dbReference type="Proteomes" id="UP000078544"/>
    </source>
</evidence>
<dbReference type="InterPro" id="IPR019350">
    <property type="entry name" value="RNA_pol_I-sp_TIF_RRN6-like"/>
</dbReference>
<dbReference type="PANTHER" id="PTHR28221">
    <property type="entry name" value="RNA POLYMERASE I-SPECIFIC TRANSCRIPTION INITIATION FACTOR RRN6"/>
    <property type="match status" value="1"/>
</dbReference>
<keyword evidence="4" id="KW-0396">Initiation factor</keyword>
<dbReference type="PANTHER" id="PTHR28221:SF2">
    <property type="entry name" value="RNA POLYMERASE I-SPECIFIC TRANSCRIPTION INITIATION FACTOR RRN6"/>
    <property type="match status" value="1"/>
</dbReference>
<dbReference type="Pfam" id="PF20639">
    <property type="entry name" value="Rrn6_K-rich"/>
    <property type="match status" value="1"/>
</dbReference>
<feature type="region of interest" description="Disordered" evidence="1">
    <location>
        <begin position="284"/>
        <end position="311"/>
    </location>
</feature>
<feature type="compositionally biased region" description="Low complexity" evidence="1">
    <location>
        <begin position="892"/>
        <end position="906"/>
    </location>
</feature>
<keyword evidence="4" id="KW-0648">Protein biosynthesis</keyword>
<keyword evidence="5" id="KW-1185">Reference proteome</keyword>
<reference evidence="4" key="1">
    <citation type="journal article" date="2016" name="Genome Biol. Evol.">
        <title>Divergent and convergent evolution of fungal pathogenicity.</title>
        <authorList>
            <person name="Shang Y."/>
            <person name="Xiao G."/>
            <person name="Zheng P."/>
            <person name="Cen K."/>
            <person name="Zhan S."/>
            <person name="Wang C."/>
        </authorList>
    </citation>
    <scope>NUCLEOTIDE SEQUENCE [LARGE SCALE GENOMIC DNA]</scope>
    <source>
        <strain evidence="4">RCEF 2490</strain>
    </source>
</reference>
<dbReference type="InterPro" id="IPR048536">
    <property type="entry name" value="Rrn6_K-rich"/>
</dbReference>
<protein>
    <submittedName>
        <fullName evidence="4">RNA polymerase I-specific transcription initiation factor RRN6-like protein</fullName>
    </submittedName>
</protein>
<organism evidence="4 5">
    <name type="scientific">Moelleriella libera RCEF 2490</name>
    <dbReference type="NCBI Taxonomy" id="1081109"/>
    <lineage>
        <taxon>Eukaryota</taxon>
        <taxon>Fungi</taxon>
        <taxon>Dikarya</taxon>
        <taxon>Ascomycota</taxon>
        <taxon>Pezizomycotina</taxon>
        <taxon>Sordariomycetes</taxon>
        <taxon>Hypocreomycetidae</taxon>
        <taxon>Hypocreales</taxon>
        <taxon>Clavicipitaceae</taxon>
        <taxon>Moelleriella</taxon>
    </lineage>
</organism>
<evidence type="ECO:0000259" key="2">
    <source>
        <dbReference type="Pfam" id="PF10214"/>
    </source>
</evidence>
<evidence type="ECO:0000259" key="3">
    <source>
        <dbReference type="Pfam" id="PF20639"/>
    </source>
</evidence>
<feature type="region of interest" description="Disordered" evidence="1">
    <location>
        <begin position="771"/>
        <end position="810"/>
    </location>
</feature>
<name>A0A168CP55_9HYPO</name>
<feature type="compositionally biased region" description="Polar residues" evidence="1">
    <location>
        <begin position="916"/>
        <end position="941"/>
    </location>
</feature>
<comment type="caution">
    <text evidence="4">The sequence shown here is derived from an EMBL/GenBank/DDBJ whole genome shotgun (WGS) entry which is preliminary data.</text>
</comment>